<gene>
    <name evidence="5" type="ORF">FEF65_00705</name>
</gene>
<dbReference type="GO" id="GO:0016740">
    <property type="term" value="F:transferase activity"/>
    <property type="evidence" value="ECO:0007669"/>
    <property type="project" value="UniProtKB-KW"/>
</dbReference>
<dbReference type="InterPro" id="IPR020019">
    <property type="entry name" value="AcTrfase_PglD-like"/>
</dbReference>
<dbReference type="InterPro" id="IPR011004">
    <property type="entry name" value="Trimer_LpxA-like_sf"/>
</dbReference>
<dbReference type="CDD" id="cd03360">
    <property type="entry name" value="LbH_AT_putative"/>
    <property type="match status" value="1"/>
</dbReference>
<feature type="domain" description="PglD N-terminal" evidence="4">
    <location>
        <begin position="3"/>
        <end position="80"/>
    </location>
</feature>
<evidence type="ECO:0000256" key="3">
    <source>
        <dbReference type="PIRSR" id="PIRSR620019-2"/>
    </source>
</evidence>
<dbReference type="SUPFAM" id="SSF51161">
    <property type="entry name" value="Trimeric LpxA-like enzymes"/>
    <property type="match status" value="1"/>
</dbReference>
<protein>
    <submittedName>
        <fullName evidence="5">Acetyltransferase</fullName>
    </submittedName>
</protein>
<keyword evidence="6" id="KW-1185">Reference proteome</keyword>
<feature type="binding site" evidence="3">
    <location>
        <position position="166"/>
    </location>
    <ligand>
        <name>acetyl-CoA</name>
        <dbReference type="ChEBI" id="CHEBI:57288"/>
    </ligand>
</feature>
<dbReference type="Pfam" id="PF17836">
    <property type="entry name" value="PglD_N"/>
    <property type="match status" value="1"/>
</dbReference>
<feature type="active site" description="Proton acceptor" evidence="2">
    <location>
        <position position="136"/>
    </location>
</feature>
<evidence type="ECO:0000313" key="6">
    <source>
        <dbReference type="Proteomes" id="UP000306585"/>
    </source>
</evidence>
<dbReference type="Gene3D" id="3.40.50.20">
    <property type="match status" value="1"/>
</dbReference>
<dbReference type="InterPro" id="IPR041561">
    <property type="entry name" value="PglD_N"/>
</dbReference>
<dbReference type="RefSeq" id="WP_138237865.1">
    <property type="nucleotide sequence ID" value="NZ_VBRY01000001.1"/>
</dbReference>
<dbReference type="InterPro" id="IPR050179">
    <property type="entry name" value="Trans_hexapeptide_repeat"/>
</dbReference>
<dbReference type="Proteomes" id="UP000306585">
    <property type="component" value="Unassembled WGS sequence"/>
</dbReference>
<dbReference type="Gene3D" id="2.160.10.10">
    <property type="entry name" value="Hexapeptide repeat proteins"/>
    <property type="match status" value="2"/>
</dbReference>
<comment type="caution">
    <text evidence="5">The sequence shown here is derived from an EMBL/GenBank/DDBJ whole genome shotgun (WGS) entry which is preliminary data.</text>
</comment>
<sequence>MSRLLVLGAGGHGKVLAEAAEASGRWDAIAMLDDRHSLLNGSLRWPVIGSIDDCSVFSSEWSDAIVAVGHSVTRLRWLEMVESLGFAIPVVVHPSAWVSPSAKIAGGTVIMANATVQADARLGRGCIVNTGASVDHDCRLGAGVHICPGVHLGGEVVIGDGSWLGIGCSVIHCRTIGCEVMVAAGATVIDDIEDGMTVAGVPAREIISRRNKS</sequence>
<evidence type="ECO:0000256" key="1">
    <source>
        <dbReference type="ARBA" id="ARBA00007274"/>
    </source>
</evidence>
<proteinExistence type="inferred from homology"/>
<organism evidence="5 6">
    <name type="scientific">Mariprofundus erugo</name>
    <dbReference type="NCBI Taxonomy" id="2528639"/>
    <lineage>
        <taxon>Bacteria</taxon>
        <taxon>Pseudomonadati</taxon>
        <taxon>Pseudomonadota</taxon>
        <taxon>Candidatius Mariprofundia</taxon>
        <taxon>Mariprofundales</taxon>
        <taxon>Mariprofundaceae</taxon>
        <taxon>Mariprofundus</taxon>
    </lineage>
</organism>
<feature type="site" description="Increases basicity of active site His" evidence="2">
    <location>
        <position position="137"/>
    </location>
</feature>
<evidence type="ECO:0000259" key="4">
    <source>
        <dbReference type="Pfam" id="PF17836"/>
    </source>
</evidence>
<accession>A0A5R9GT12</accession>
<dbReference type="NCBIfam" id="TIGR03570">
    <property type="entry name" value="NeuD_NnaD"/>
    <property type="match status" value="1"/>
</dbReference>
<feature type="binding site" evidence="3">
    <location>
        <position position="145"/>
    </location>
    <ligand>
        <name>acetyl-CoA</name>
        <dbReference type="ChEBI" id="CHEBI:57288"/>
    </ligand>
</feature>
<keyword evidence="5" id="KW-0808">Transferase</keyword>
<reference evidence="5 6" key="1">
    <citation type="journal article" date="2019" name="Appl. Environ. Microbiol.">
        <title>Environmental Evidence and Genomic Insight of Iron-oxidizing Bacteria Preference Towards More Corrosion Resistant Stainless Steel at Higher Salinities.</title>
        <authorList>
            <person name="Garrison C.E."/>
            <person name="Price K.A."/>
            <person name="Field E.K."/>
        </authorList>
    </citation>
    <scope>NUCLEOTIDE SEQUENCE [LARGE SCALE GENOMIC DNA]</scope>
    <source>
        <strain evidence="5 6">P3</strain>
    </source>
</reference>
<comment type="similarity">
    <text evidence="1">Belongs to the transferase hexapeptide repeat family.</text>
</comment>
<feature type="binding site" evidence="3">
    <location>
        <position position="69"/>
    </location>
    <ligand>
        <name>substrate</name>
    </ligand>
</feature>
<dbReference type="PANTHER" id="PTHR43300">
    <property type="entry name" value="ACETYLTRANSFERASE"/>
    <property type="match status" value="1"/>
</dbReference>
<name>A0A5R9GT12_9PROT</name>
<dbReference type="EMBL" id="VBRY01000001">
    <property type="protein sequence ID" value="TLS69050.1"/>
    <property type="molecule type" value="Genomic_DNA"/>
</dbReference>
<evidence type="ECO:0000256" key="2">
    <source>
        <dbReference type="PIRSR" id="PIRSR620019-1"/>
    </source>
</evidence>
<dbReference type="AlphaFoldDB" id="A0A5R9GT12"/>
<dbReference type="PANTHER" id="PTHR43300:SF7">
    <property type="entry name" value="UDP-N-ACETYLBACILLOSAMINE N-ACETYLTRANSFERASE"/>
    <property type="match status" value="1"/>
</dbReference>
<evidence type="ECO:0000313" key="5">
    <source>
        <dbReference type="EMBL" id="TLS69050.1"/>
    </source>
</evidence>